<keyword evidence="1" id="KW-0812">Transmembrane</keyword>
<gene>
    <name evidence="2" type="ORF">PKB_4752</name>
</gene>
<dbReference type="Pfam" id="PF11293">
    <property type="entry name" value="DUF3094"/>
    <property type="match status" value="1"/>
</dbReference>
<dbReference type="Proteomes" id="UP000025241">
    <property type="component" value="Chromosome I"/>
</dbReference>
<dbReference type="STRING" id="1301098.PKB_4752"/>
<dbReference type="EMBL" id="HG322950">
    <property type="protein sequence ID" value="CDF86075.1"/>
    <property type="molecule type" value="Genomic_DNA"/>
</dbReference>
<evidence type="ECO:0000313" key="3">
    <source>
        <dbReference type="Proteomes" id="UP000025241"/>
    </source>
</evidence>
<name>A0A024HM08_PSEKB</name>
<dbReference type="RefSeq" id="WP_043254973.1">
    <property type="nucleotide sequence ID" value="NZ_HG322950.1"/>
</dbReference>
<keyword evidence="1" id="KW-1133">Transmembrane helix</keyword>
<keyword evidence="1" id="KW-0472">Membrane</keyword>
<evidence type="ECO:0000313" key="2">
    <source>
        <dbReference type="EMBL" id="CDF86075.1"/>
    </source>
</evidence>
<sequence>MPSRLSPEDQKKVEQYLSSPVHQVERAPFKPWLMMAGLTLVVIALGLLSRLLAYLVN</sequence>
<keyword evidence="3" id="KW-1185">Reference proteome</keyword>
<organism evidence="2 3">
    <name type="scientific">Pseudomonas knackmussii (strain DSM 6978 / CCUG 54928 / LMG 23759 / B13)</name>
    <dbReference type="NCBI Taxonomy" id="1301098"/>
    <lineage>
        <taxon>Bacteria</taxon>
        <taxon>Pseudomonadati</taxon>
        <taxon>Pseudomonadota</taxon>
        <taxon>Gammaproteobacteria</taxon>
        <taxon>Pseudomonadales</taxon>
        <taxon>Pseudomonadaceae</taxon>
        <taxon>Pseudomonas</taxon>
    </lineage>
</organism>
<proteinExistence type="predicted"/>
<dbReference type="AlphaFoldDB" id="A0A024HM08"/>
<dbReference type="InterPro" id="IPR021444">
    <property type="entry name" value="DUF3094"/>
</dbReference>
<dbReference type="KEGG" id="pkc:PKB_4752"/>
<feature type="transmembrane region" description="Helical" evidence="1">
    <location>
        <begin position="32"/>
        <end position="56"/>
    </location>
</feature>
<dbReference type="OrthoDB" id="7030240at2"/>
<accession>A0A024HM08</accession>
<protein>
    <submittedName>
        <fullName evidence="2">Hypothetical membrane protein</fullName>
    </submittedName>
</protein>
<reference evidence="2 3" key="2">
    <citation type="submission" date="2014-05" db="EMBL/GenBank/DDBJ databases">
        <title>Genome sequence of the 3-chlorobenzoate degrading bacterium Pseudomonas knackmussii B13 shows multiple evidence for horizontal gene transfer.</title>
        <authorList>
            <person name="Miyazaki R."/>
            <person name="Bertelli C."/>
            <person name="Falquet L."/>
            <person name="Robinson-Rechavi M."/>
            <person name="Gharib W."/>
            <person name="Roy S."/>
            <person name="Van der Meer J.R."/>
        </authorList>
    </citation>
    <scope>NUCLEOTIDE SEQUENCE [LARGE SCALE GENOMIC DNA]</scope>
    <source>
        <strain evidence="2 3">B13</strain>
    </source>
</reference>
<dbReference type="HOGENOM" id="CLU_203190_0_0_6"/>
<evidence type="ECO:0000256" key="1">
    <source>
        <dbReference type="SAM" id="Phobius"/>
    </source>
</evidence>
<reference evidence="2 3" key="1">
    <citation type="submission" date="2013-03" db="EMBL/GenBank/DDBJ databases">
        <authorList>
            <person name="Linke B."/>
        </authorList>
    </citation>
    <scope>NUCLEOTIDE SEQUENCE [LARGE SCALE GENOMIC DNA]</scope>
    <source>
        <strain evidence="2 3">B13</strain>
    </source>
</reference>
<dbReference type="PATRIC" id="fig|1301098.3.peg.4741"/>